<dbReference type="PROSITE" id="PS50949">
    <property type="entry name" value="HTH_GNTR"/>
    <property type="match status" value="1"/>
</dbReference>
<dbReference type="Proteomes" id="UP001500755">
    <property type="component" value="Unassembled WGS sequence"/>
</dbReference>
<keyword evidence="3" id="KW-0804">Transcription</keyword>
<comment type="caution">
    <text evidence="6">The sequence shown here is derived from an EMBL/GenBank/DDBJ whole genome shotgun (WGS) entry which is preliminary data.</text>
</comment>
<keyword evidence="1" id="KW-0805">Transcription regulation</keyword>
<dbReference type="PANTHER" id="PTHR43537">
    <property type="entry name" value="TRANSCRIPTIONAL REGULATOR, GNTR FAMILY"/>
    <property type="match status" value="1"/>
</dbReference>
<evidence type="ECO:0000256" key="4">
    <source>
        <dbReference type="SAM" id="MobiDB-lite"/>
    </source>
</evidence>
<evidence type="ECO:0000256" key="2">
    <source>
        <dbReference type="ARBA" id="ARBA00023125"/>
    </source>
</evidence>
<dbReference type="SUPFAM" id="SSF48008">
    <property type="entry name" value="GntR ligand-binding domain-like"/>
    <property type="match status" value="1"/>
</dbReference>
<dbReference type="PANTHER" id="PTHR43537:SF5">
    <property type="entry name" value="UXU OPERON TRANSCRIPTIONAL REGULATOR"/>
    <property type="match status" value="1"/>
</dbReference>
<keyword evidence="7" id="KW-1185">Reference proteome</keyword>
<dbReference type="PRINTS" id="PR00035">
    <property type="entry name" value="HTHGNTR"/>
</dbReference>
<dbReference type="SUPFAM" id="SSF46785">
    <property type="entry name" value="Winged helix' DNA-binding domain"/>
    <property type="match status" value="1"/>
</dbReference>
<dbReference type="InterPro" id="IPR036390">
    <property type="entry name" value="WH_DNA-bd_sf"/>
</dbReference>
<evidence type="ECO:0000313" key="7">
    <source>
        <dbReference type="Proteomes" id="UP001500755"/>
    </source>
</evidence>
<dbReference type="SMART" id="SM00895">
    <property type="entry name" value="FCD"/>
    <property type="match status" value="1"/>
</dbReference>
<dbReference type="Gene3D" id="1.10.10.10">
    <property type="entry name" value="Winged helix-like DNA-binding domain superfamily/Winged helix DNA-binding domain"/>
    <property type="match status" value="1"/>
</dbReference>
<gene>
    <name evidence="6" type="ORF">GCM10009755_16680</name>
</gene>
<evidence type="ECO:0000256" key="3">
    <source>
        <dbReference type="ARBA" id="ARBA00023163"/>
    </source>
</evidence>
<protein>
    <submittedName>
        <fullName evidence="6">FCD domain-containing protein</fullName>
    </submittedName>
</protein>
<dbReference type="InterPro" id="IPR036388">
    <property type="entry name" value="WH-like_DNA-bd_sf"/>
</dbReference>
<dbReference type="InterPro" id="IPR011711">
    <property type="entry name" value="GntR_C"/>
</dbReference>
<proteinExistence type="predicted"/>
<dbReference type="InterPro" id="IPR008920">
    <property type="entry name" value="TF_FadR/GntR_C"/>
</dbReference>
<feature type="compositionally biased region" description="Low complexity" evidence="4">
    <location>
        <begin position="19"/>
        <end position="36"/>
    </location>
</feature>
<dbReference type="CDD" id="cd07377">
    <property type="entry name" value="WHTH_GntR"/>
    <property type="match status" value="1"/>
</dbReference>
<name>A0ABP5ETA4_9MICO</name>
<feature type="domain" description="HTH gntR-type" evidence="5">
    <location>
        <begin position="53"/>
        <end position="125"/>
    </location>
</feature>
<keyword evidence="2" id="KW-0238">DNA-binding</keyword>
<dbReference type="Gene3D" id="1.20.120.530">
    <property type="entry name" value="GntR ligand-binding domain-like"/>
    <property type="match status" value="1"/>
</dbReference>
<feature type="region of interest" description="Disordered" evidence="4">
    <location>
        <begin position="1"/>
        <end position="48"/>
    </location>
</feature>
<dbReference type="Pfam" id="PF00392">
    <property type="entry name" value="GntR"/>
    <property type="match status" value="1"/>
</dbReference>
<accession>A0ABP5ETA4</accession>
<evidence type="ECO:0000313" key="6">
    <source>
        <dbReference type="EMBL" id="GAA2007107.1"/>
    </source>
</evidence>
<dbReference type="Pfam" id="PF07729">
    <property type="entry name" value="FCD"/>
    <property type="match status" value="1"/>
</dbReference>
<dbReference type="SMART" id="SM00345">
    <property type="entry name" value="HTH_GNTR"/>
    <property type="match status" value="1"/>
</dbReference>
<dbReference type="EMBL" id="BAAANO010000015">
    <property type="protein sequence ID" value="GAA2007107.1"/>
    <property type="molecule type" value="Genomic_DNA"/>
</dbReference>
<reference evidence="7" key="1">
    <citation type="journal article" date="2019" name="Int. J. Syst. Evol. Microbiol.">
        <title>The Global Catalogue of Microorganisms (GCM) 10K type strain sequencing project: providing services to taxonomists for standard genome sequencing and annotation.</title>
        <authorList>
            <consortium name="The Broad Institute Genomics Platform"/>
            <consortium name="The Broad Institute Genome Sequencing Center for Infectious Disease"/>
            <person name="Wu L."/>
            <person name="Ma J."/>
        </authorList>
    </citation>
    <scope>NUCLEOTIDE SEQUENCE [LARGE SCALE GENOMIC DNA]</scope>
    <source>
        <strain evidence="7">JCM 14546</strain>
    </source>
</reference>
<evidence type="ECO:0000259" key="5">
    <source>
        <dbReference type="PROSITE" id="PS50949"/>
    </source>
</evidence>
<organism evidence="6 7">
    <name type="scientific">Brevibacterium samyangense</name>
    <dbReference type="NCBI Taxonomy" id="366888"/>
    <lineage>
        <taxon>Bacteria</taxon>
        <taxon>Bacillati</taxon>
        <taxon>Actinomycetota</taxon>
        <taxon>Actinomycetes</taxon>
        <taxon>Micrococcales</taxon>
        <taxon>Brevibacteriaceae</taxon>
        <taxon>Brevibacterium</taxon>
    </lineage>
</organism>
<evidence type="ECO:0000256" key="1">
    <source>
        <dbReference type="ARBA" id="ARBA00023015"/>
    </source>
</evidence>
<dbReference type="InterPro" id="IPR000524">
    <property type="entry name" value="Tscrpt_reg_HTH_GntR"/>
</dbReference>
<sequence length="288" mass="30916">MTGVNRVRGDVLEKVPMSTDDTTAPEAPAGPGPQDASAGERAGKPAWAPLARSSTHELVIAQIEDRIMSGDLVVGDALPPEREFAATLGVSRAGVREAIRVLEGQGVLRSGVGSGKSAGTFVAALPSQALMRFLRLHVALSNFRIDEVVEARVLLERASAELAARRADADALARMRGALAVMQSPGLTREAFNEADTEFHIAIAQAGGNRLFADMTGAIRESLRAEILRGFRQVDDWDSLAAMLVEQHEAIFREIESGDRDHTLADTMEKHIRSAAEALPYLSATDRE</sequence>